<dbReference type="Proteomes" id="UP000515561">
    <property type="component" value="Chromosome"/>
</dbReference>
<dbReference type="GO" id="GO:0008233">
    <property type="term" value="F:peptidase activity"/>
    <property type="evidence" value="ECO:0007669"/>
    <property type="project" value="InterPro"/>
</dbReference>
<dbReference type="Gene3D" id="3.30.1380.10">
    <property type="match status" value="1"/>
</dbReference>
<dbReference type="InterPro" id="IPR058193">
    <property type="entry name" value="VanY/YodJ_core_dom"/>
</dbReference>
<proteinExistence type="predicted"/>
<dbReference type="RefSeq" id="WP_184093072.1">
    <property type="nucleotide sequence ID" value="NZ_AP023367.1"/>
</dbReference>
<feature type="region of interest" description="Disordered" evidence="1">
    <location>
        <begin position="318"/>
        <end position="415"/>
    </location>
</feature>
<gene>
    <name evidence="3" type="ORF">acsn021_00780</name>
</gene>
<organism evidence="3 4">
    <name type="scientific">Anaerocolumna cellulosilytica</name>
    <dbReference type="NCBI Taxonomy" id="433286"/>
    <lineage>
        <taxon>Bacteria</taxon>
        <taxon>Bacillati</taxon>
        <taxon>Bacillota</taxon>
        <taxon>Clostridia</taxon>
        <taxon>Lachnospirales</taxon>
        <taxon>Lachnospiraceae</taxon>
        <taxon>Anaerocolumna</taxon>
    </lineage>
</organism>
<feature type="compositionally biased region" description="Polar residues" evidence="1">
    <location>
        <begin position="401"/>
        <end position="415"/>
    </location>
</feature>
<dbReference type="KEGG" id="acel:acsn021_00780"/>
<reference evidence="3 4" key="1">
    <citation type="journal article" date="2016" name="Int. J. Syst. Evol. Microbiol.">
        <title>Descriptions of Anaerotaenia torta gen. nov., sp. nov. and Anaerocolumna cellulosilytica gen. nov., sp. nov. isolated from a methanogenic reactor of cattle waste.</title>
        <authorList>
            <person name="Uek A."/>
            <person name="Ohtaki Y."/>
            <person name="Kaku N."/>
            <person name="Ueki K."/>
        </authorList>
    </citation>
    <scope>NUCLEOTIDE SEQUENCE [LARGE SCALE GENOMIC DNA]</scope>
    <source>
        <strain evidence="3 4">SN021</strain>
    </source>
</reference>
<sequence>MLSRKKKRMIKRRLKIAAIVGVPVAIICAISYISISSLSHASESTFKPGQYNDNSSYPGKKDEYNNTNSGKTEDVVVDENETEEVITNHDNLVPDTDPYSITVLVNKELPLPSDYIPEDLVIPNVEFSFDYTSEKNYMRQEAADALEELFQGAVADGIELNAVSAYRSYDRQYEIFTNNVKKQGLVHTSQYSAVPGYSEHQTGLSIDVSADVVANRLDSSFADTAEGKWLRENAYIYGYIIRYPEEKTTLTGFSYEPWHIRYVGKPLALYLYNNNLCLEEYFNFEYSKDYTDVISYDNLEDYGIDLADVTVPTRRPTRIPTKIPTVSPTITPTKVPEEGGEDEEEKPSITPTVTPTPKPSNGEDTVNVPTGTVTPAIPVEETPDDPELEDSETEIPDDITPSATPFVTPIPSTNG</sequence>
<dbReference type="PANTHER" id="PTHR34385">
    <property type="entry name" value="D-ALANYL-D-ALANINE CARBOXYPEPTIDASE"/>
    <property type="match status" value="1"/>
</dbReference>
<accession>A0A6S6QTT7</accession>
<dbReference type="InterPro" id="IPR052179">
    <property type="entry name" value="DD-CPase-like"/>
</dbReference>
<dbReference type="GO" id="GO:0006508">
    <property type="term" value="P:proteolysis"/>
    <property type="evidence" value="ECO:0007669"/>
    <property type="project" value="InterPro"/>
</dbReference>
<evidence type="ECO:0000313" key="3">
    <source>
        <dbReference type="EMBL" id="BCJ92509.1"/>
    </source>
</evidence>
<evidence type="ECO:0000313" key="4">
    <source>
        <dbReference type="Proteomes" id="UP000515561"/>
    </source>
</evidence>
<dbReference type="EMBL" id="AP023367">
    <property type="protein sequence ID" value="BCJ92509.1"/>
    <property type="molecule type" value="Genomic_DNA"/>
</dbReference>
<protein>
    <recommendedName>
        <fullName evidence="2">D-alanyl-D-alanine carboxypeptidase-like core domain-containing protein</fullName>
    </recommendedName>
</protein>
<evidence type="ECO:0000256" key="1">
    <source>
        <dbReference type="SAM" id="MobiDB-lite"/>
    </source>
</evidence>
<evidence type="ECO:0000259" key="2">
    <source>
        <dbReference type="Pfam" id="PF02557"/>
    </source>
</evidence>
<dbReference type="CDD" id="cd14852">
    <property type="entry name" value="LD-carboxypeptidase"/>
    <property type="match status" value="1"/>
</dbReference>
<keyword evidence="4" id="KW-1185">Reference proteome</keyword>
<dbReference type="AlphaFoldDB" id="A0A6S6QTT7"/>
<dbReference type="InterPro" id="IPR009045">
    <property type="entry name" value="Zn_M74/Hedgehog-like"/>
</dbReference>
<name>A0A6S6QTT7_9FIRM</name>
<feature type="region of interest" description="Disordered" evidence="1">
    <location>
        <begin position="47"/>
        <end position="71"/>
    </location>
</feature>
<feature type="compositionally biased region" description="Polar residues" evidence="1">
    <location>
        <begin position="47"/>
        <end position="57"/>
    </location>
</feature>
<feature type="compositionally biased region" description="Acidic residues" evidence="1">
    <location>
        <begin position="381"/>
        <end position="397"/>
    </location>
</feature>
<feature type="compositionally biased region" description="Polar residues" evidence="1">
    <location>
        <begin position="362"/>
        <end position="373"/>
    </location>
</feature>
<dbReference type="Pfam" id="PF02557">
    <property type="entry name" value="VanY"/>
    <property type="match status" value="1"/>
</dbReference>
<dbReference type="SUPFAM" id="SSF55166">
    <property type="entry name" value="Hedgehog/DD-peptidase"/>
    <property type="match status" value="1"/>
</dbReference>
<feature type="domain" description="D-alanyl-D-alanine carboxypeptidase-like core" evidence="2">
    <location>
        <begin position="136"/>
        <end position="265"/>
    </location>
</feature>
<dbReference type="PANTHER" id="PTHR34385:SF1">
    <property type="entry name" value="PEPTIDOGLYCAN L-ALANYL-D-GLUTAMATE ENDOPEPTIDASE CWLK"/>
    <property type="match status" value="1"/>
</dbReference>
<dbReference type="InterPro" id="IPR003709">
    <property type="entry name" value="VanY-like_core_dom"/>
</dbReference>